<feature type="transmembrane region" description="Helical" evidence="1">
    <location>
        <begin position="203"/>
        <end position="223"/>
    </location>
</feature>
<proteinExistence type="predicted"/>
<keyword evidence="1" id="KW-0472">Membrane</keyword>
<gene>
    <name evidence="3" type="ORF">ABUH87_11010</name>
</gene>
<dbReference type="RefSeq" id="WP_367773495.1">
    <property type="nucleotide sequence ID" value="NZ_JBFNXR010000040.1"/>
</dbReference>
<evidence type="ECO:0000313" key="4">
    <source>
        <dbReference type="Proteomes" id="UP001556118"/>
    </source>
</evidence>
<keyword evidence="1" id="KW-0812">Transmembrane</keyword>
<reference evidence="3 4" key="1">
    <citation type="submission" date="2024-06" db="EMBL/GenBank/DDBJ databases">
        <title>Novosphingobium rhizovicinus M1R2S20.</title>
        <authorList>
            <person name="Sun J.-Q."/>
        </authorList>
    </citation>
    <scope>NUCLEOTIDE SEQUENCE [LARGE SCALE GENOMIC DNA]</scope>
    <source>
        <strain evidence="3 4">M1R2S20</strain>
    </source>
</reference>
<keyword evidence="4" id="KW-1185">Reference proteome</keyword>
<keyword evidence="1" id="KW-1133">Transmembrane helix</keyword>
<dbReference type="InterPro" id="IPR005804">
    <property type="entry name" value="FA_desaturase_dom"/>
</dbReference>
<protein>
    <submittedName>
        <fullName evidence="3">Fatty acid desaturase</fullName>
    </submittedName>
</protein>
<comment type="caution">
    <text evidence="3">The sequence shown here is derived from an EMBL/GenBank/DDBJ whole genome shotgun (WGS) entry which is preliminary data.</text>
</comment>
<organism evidence="3 4">
    <name type="scientific">Novosphingobium rhizovicinum</name>
    <dbReference type="NCBI Taxonomy" id="3228928"/>
    <lineage>
        <taxon>Bacteria</taxon>
        <taxon>Pseudomonadati</taxon>
        <taxon>Pseudomonadota</taxon>
        <taxon>Alphaproteobacteria</taxon>
        <taxon>Sphingomonadales</taxon>
        <taxon>Sphingomonadaceae</taxon>
        <taxon>Novosphingobium</taxon>
    </lineage>
</organism>
<sequence>MVAVSQLSPAAKAKIKAISGPRPRRYLFTLGTAWLGIALAISLAIISENTLVSLVAIYVVATRQNVLALLIHEQTHYLGFKSRYGDSVVNLLAGYPLLAVTVENYARVHLAHHRYYFTPLDPDFTRKQGPEWTFPMKKSKLFLLLIHDLFGASFLKYLLRKNSSPLVSTRSFQRKSPSPVWLRSAFYATGATVIHLTNGWSYFFFYWLVPLATIFPVIVRWSAICEHSYGHEGAAVDETSPVILPTLISRFFLPNLNFSMHVYHHYYPGVSFSALPEVHQIFVEENLVRQDQLFYGHLDYLRYVTTGSRAADVSLDCSTVKTAT</sequence>
<dbReference type="Proteomes" id="UP001556118">
    <property type="component" value="Unassembled WGS sequence"/>
</dbReference>
<feature type="transmembrane region" description="Helical" evidence="1">
    <location>
        <begin position="180"/>
        <end position="197"/>
    </location>
</feature>
<feature type="transmembrane region" description="Helical" evidence="1">
    <location>
        <begin position="141"/>
        <end position="159"/>
    </location>
</feature>
<dbReference type="EMBL" id="JBFNXR010000040">
    <property type="protein sequence ID" value="MEW9855679.1"/>
    <property type="molecule type" value="Genomic_DNA"/>
</dbReference>
<name>A0ABV3RC65_9SPHN</name>
<feature type="transmembrane region" description="Helical" evidence="1">
    <location>
        <begin position="26"/>
        <end position="46"/>
    </location>
</feature>
<dbReference type="Pfam" id="PF00487">
    <property type="entry name" value="FA_desaturase"/>
    <property type="match status" value="1"/>
</dbReference>
<evidence type="ECO:0000313" key="3">
    <source>
        <dbReference type="EMBL" id="MEW9855679.1"/>
    </source>
</evidence>
<evidence type="ECO:0000259" key="2">
    <source>
        <dbReference type="Pfam" id="PF00487"/>
    </source>
</evidence>
<evidence type="ECO:0000256" key="1">
    <source>
        <dbReference type="SAM" id="Phobius"/>
    </source>
</evidence>
<accession>A0ABV3RC65</accession>
<feature type="domain" description="Fatty acid desaturase" evidence="2">
    <location>
        <begin position="54"/>
        <end position="289"/>
    </location>
</feature>